<reference evidence="7" key="1">
    <citation type="journal article" date="2020" name="Plant Biotechnol. J.">
        <title>The pomegranate (Punica granatum L.) draft genome dissects genetic divergence between soft- and hard-seeded cultivars.</title>
        <authorList>
            <person name="Luo X."/>
            <person name="Li H."/>
            <person name="Wu Z."/>
            <person name="Yao W."/>
            <person name="Zhao P."/>
            <person name="Cao D."/>
            <person name="Yu H."/>
            <person name="Li K."/>
            <person name="Poudel K."/>
            <person name="Zhao D."/>
            <person name="Zhang F."/>
            <person name="Xia X."/>
            <person name="Chen L."/>
            <person name="Wang Q."/>
            <person name="Jing D."/>
            <person name="Cao S."/>
        </authorList>
    </citation>
    <scope>NUCLEOTIDE SEQUENCE [LARGE SCALE GENOMIC DNA]</scope>
    <source>
        <strain evidence="7">cv. Tunisia</strain>
    </source>
</reference>
<dbReference type="GeneID" id="116195117"/>
<dbReference type="OrthoDB" id="1868004at2759"/>
<keyword evidence="7" id="KW-1185">Reference proteome</keyword>
<evidence type="ECO:0000256" key="3">
    <source>
        <dbReference type="ARBA" id="ARBA00023015"/>
    </source>
</evidence>
<feature type="region of interest" description="Disordered" evidence="6">
    <location>
        <begin position="162"/>
        <end position="185"/>
    </location>
</feature>
<dbReference type="PANTHER" id="PTHR13130:SF4">
    <property type="entry name" value="MEDIATOR OF RNA POLYMERASE II TRANSCRIPTION SUBUNIT 27"/>
    <property type="match status" value="1"/>
</dbReference>
<dbReference type="PANTHER" id="PTHR13130">
    <property type="entry name" value="34 KDA TRANSCRIPTIONAL CO-ACTIVATOR-RELATED"/>
    <property type="match status" value="1"/>
</dbReference>
<gene>
    <name evidence="8" type="primary">LOC116195117</name>
</gene>
<comment type="similarity">
    <text evidence="2">Belongs to the Mediator complex subunit 27 family.</text>
</comment>
<dbReference type="Proteomes" id="UP000515151">
    <property type="component" value="Chromosome 2"/>
</dbReference>
<evidence type="ECO:0000256" key="4">
    <source>
        <dbReference type="ARBA" id="ARBA00023163"/>
    </source>
</evidence>
<dbReference type="GO" id="GO:0016592">
    <property type="term" value="C:mediator complex"/>
    <property type="evidence" value="ECO:0007669"/>
    <property type="project" value="InterPro"/>
</dbReference>
<feature type="region of interest" description="Disordered" evidence="6">
    <location>
        <begin position="1"/>
        <end position="27"/>
    </location>
</feature>
<feature type="compositionally biased region" description="Polar residues" evidence="6">
    <location>
        <begin position="394"/>
        <end position="407"/>
    </location>
</feature>
<dbReference type="RefSeq" id="XP_031379952.1">
    <property type="nucleotide sequence ID" value="XM_031524092.1"/>
</dbReference>
<dbReference type="GO" id="GO:0006357">
    <property type="term" value="P:regulation of transcription by RNA polymerase II"/>
    <property type="evidence" value="ECO:0007669"/>
    <property type="project" value="TreeGrafter"/>
</dbReference>
<name>A0A6P8C8H4_PUNGR</name>
<evidence type="ECO:0000313" key="8">
    <source>
        <dbReference type="RefSeq" id="XP_031379952.1"/>
    </source>
</evidence>
<evidence type="ECO:0000256" key="6">
    <source>
        <dbReference type="SAM" id="MobiDB-lite"/>
    </source>
</evidence>
<reference evidence="8" key="2">
    <citation type="submission" date="2025-08" db="UniProtKB">
        <authorList>
            <consortium name="RefSeq"/>
        </authorList>
    </citation>
    <scope>IDENTIFICATION</scope>
    <source>
        <tissue evidence="8">Leaf</tissue>
    </source>
</reference>
<dbReference type="GO" id="GO:0003713">
    <property type="term" value="F:transcription coactivator activity"/>
    <property type="evidence" value="ECO:0007669"/>
    <property type="project" value="TreeGrafter"/>
</dbReference>
<feature type="compositionally biased region" description="Low complexity" evidence="6">
    <location>
        <begin position="9"/>
        <end position="27"/>
    </location>
</feature>
<sequence length="417" mass="45899">MQHQALPQPVSISSPPPSSESRAAEAPPMQVALAMDRLSQAARLIADIRLGADRLLEALFVASQPHQSTKPLQFFAKEDASMRQHLQDLRSIGKQLEETGVINESLRSRSNSWGLHMPLVCPDGAVVAYAWKRQLAGQAGASAVDRARLAFKAFSDQKRRFFPHLEDSPSDQSGESVSKRRRVSVSHEDDATDYKTLSDVLAQLEKEAPNVKVFTYDRLDWLKRAALLPASANENPMEVSKEQSFHSLNRLGPDSVGAVATDKVAVIELLFPSVFRAIVSLHPAGSIDPDAVAFFSPDEGGSYVHARGLSVHHVFRHITEHAAMALQYFLGVKADTALYSILHWICSYQTLFTEVCSKCGRLLAMDKQSAVLLPPVHRLYRTISTTKVSSTQLVSSTKDQSHPSSQAYHAGCYSKET</sequence>
<protein>
    <submittedName>
        <fullName evidence="8">Mediator of RNA polymerase II transcription subunit 27 isoform X1</fullName>
    </submittedName>
</protein>
<dbReference type="InterPro" id="IPR021627">
    <property type="entry name" value="Mediator_Med27"/>
</dbReference>
<keyword evidence="4" id="KW-0804">Transcription</keyword>
<comment type="subcellular location">
    <subcellularLocation>
        <location evidence="1">Nucleus</location>
    </subcellularLocation>
</comment>
<keyword evidence="5" id="KW-0539">Nucleus</keyword>
<evidence type="ECO:0000256" key="2">
    <source>
        <dbReference type="ARBA" id="ARBA00008048"/>
    </source>
</evidence>
<keyword evidence="3" id="KW-0805">Transcription regulation</keyword>
<dbReference type="Pfam" id="PF11571">
    <property type="entry name" value="Med27"/>
    <property type="match status" value="1"/>
</dbReference>
<feature type="region of interest" description="Disordered" evidence="6">
    <location>
        <begin position="394"/>
        <end position="417"/>
    </location>
</feature>
<organism evidence="7 8">
    <name type="scientific">Punica granatum</name>
    <name type="common">Pomegranate</name>
    <dbReference type="NCBI Taxonomy" id="22663"/>
    <lineage>
        <taxon>Eukaryota</taxon>
        <taxon>Viridiplantae</taxon>
        <taxon>Streptophyta</taxon>
        <taxon>Embryophyta</taxon>
        <taxon>Tracheophyta</taxon>
        <taxon>Spermatophyta</taxon>
        <taxon>Magnoliopsida</taxon>
        <taxon>eudicotyledons</taxon>
        <taxon>Gunneridae</taxon>
        <taxon>Pentapetalae</taxon>
        <taxon>rosids</taxon>
        <taxon>malvids</taxon>
        <taxon>Myrtales</taxon>
        <taxon>Lythraceae</taxon>
        <taxon>Punica</taxon>
    </lineage>
</organism>
<evidence type="ECO:0000313" key="7">
    <source>
        <dbReference type="Proteomes" id="UP000515151"/>
    </source>
</evidence>
<proteinExistence type="inferred from homology"/>
<evidence type="ECO:0000256" key="1">
    <source>
        <dbReference type="ARBA" id="ARBA00004123"/>
    </source>
</evidence>
<evidence type="ECO:0000256" key="5">
    <source>
        <dbReference type="ARBA" id="ARBA00023242"/>
    </source>
</evidence>
<accession>A0A6P8C8H4</accession>
<dbReference type="AlphaFoldDB" id="A0A6P8C8H4"/>